<dbReference type="AlphaFoldDB" id="A0A1J6Q1E3"/>
<evidence type="ECO:0000313" key="19">
    <source>
        <dbReference type="Proteomes" id="UP000410873"/>
    </source>
</evidence>
<dbReference type="InterPro" id="IPR012999">
    <property type="entry name" value="Pyr_OxRdtase_I_AS"/>
</dbReference>
<evidence type="ECO:0000256" key="2">
    <source>
        <dbReference type="ARBA" id="ARBA00022630"/>
    </source>
</evidence>
<dbReference type="InterPro" id="IPR016156">
    <property type="entry name" value="FAD/NAD-linked_Rdtase_dimer_sf"/>
</dbReference>
<keyword evidence="9" id="KW-0547">Nucleotide-binding</keyword>
<evidence type="ECO:0000259" key="13">
    <source>
        <dbReference type="Pfam" id="PF07992"/>
    </source>
</evidence>
<dbReference type="InterPro" id="IPR036188">
    <property type="entry name" value="FAD/NAD-bd_sf"/>
</dbReference>
<feature type="active site" description="Proton acceptor" evidence="8">
    <location>
        <position position="438"/>
    </location>
</feature>
<dbReference type="Gene3D" id="3.50.50.60">
    <property type="entry name" value="FAD/NAD(P)-binding domain"/>
    <property type="match status" value="2"/>
</dbReference>
<comment type="cofactor">
    <cofactor evidence="9">
        <name>FAD</name>
        <dbReference type="ChEBI" id="CHEBI:57692"/>
    </cofactor>
    <text evidence="9">Binds 1 FAD per subunit.</text>
</comment>
<dbReference type="EMBL" id="ABMIIH010000001">
    <property type="protein sequence ID" value="ELD5185972.1"/>
    <property type="molecule type" value="Genomic_DNA"/>
</dbReference>
<dbReference type="Proteomes" id="UP000410873">
    <property type="component" value="Unassembled WGS sequence"/>
</dbReference>
<reference evidence="14 19" key="2">
    <citation type="submission" date="2018-05" db="EMBL/GenBank/DDBJ databases">
        <authorList>
            <consortium name="PulseNet: The National Subtyping Network for Foodborne Disease Surveillance"/>
            <person name="Tarr C.L."/>
            <person name="Trees E."/>
            <person name="Katz L.S."/>
            <person name="Carleton-Romer H.A."/>
            <person name="Stroika S."/>
            <person name="Kucerova Z."/>
            <person name="Roache K.F."/>
            <person name="Sabol A.L."/>
            <person name="Besser J."/>
            <person name="Gerner-Smidt P."/>
        </authorList>
    </citation>
    <scope>NUCLEOTIDE SEQUENCE [LARGE SCALE GENOMIC DNA]</scope>
    <source>
        <strain evidence="14 19">PNUSAC003589</strain>
        <strain evidence="16 20">PNUSAC012955</strain>
    </source>
</reference>
<evidence type="ECO:0000313" key="17">
    <source>
        <dbReference type="EMBL" id="ELD5185972.1"/>
    </source>
</evidence>
<dbReference type="PIRSF" id="PIRSF000350">
    <property type="entry name" value="Mercury_reductase_MerA"/>
    <property type="match status" value="1"/>
</dbReference>
<dbReference type="Proteomes" id="UP000482054">
    <property type="component" value="Unassembled WGS sequence"/>
</dbReference>
<evidence type="ECO:0000256" key="8">
    <source>
        <dbReference type="PIRSR" id="PIRSR000350-2"/>
    </source>
</evidence>
<dbReference type="InterPro" id="IPR001100">
    <property type="entry name" value="Pyr_nuc-diS_OxRdtase"/>
</dbReference>
<sequence length="451" mass="50964">MKHYEVIIIGFGKGGKTLAAKLAMLGKKVALIEEDENMYGGTCINVGCIPSKSLVKNSLCADKNANWEIKQNFYYNAILEEKQLSAMLRQKNYDKLNALENITLYLGKASFINEKTLLIQGEKEVQISADRIYINTGSIPIIPDIKGLDQSKNVLTSKELMAQENLPKHLVIIGGGYIALEFACIYANFGSKVTLLQRNDTFLGKEDKDFADLIFQNLENKQIDIRLGVQFKEIKDFDQKSIVFFTQDHQDFEIECDMILLATGRKANTLGLSCDKAGIQLDKRGFIIVDDTLKTNKDSIYALGDVNGGLQFTYVSLDDYRIAYAPFRQQNYTKSKRKVIPYSVFIDPPFSRVGLNEKESIDAGYRIKVVKLPVVAIPKAQVLKKTYGLLKAIINEENDEILGAMLFCEESHEMINIVKLAMDTNLKYQVLRDQIYTHPTMSESFNDLFDI</sequence>
<dbReference type="PRINTS" id="PR00411">
    <property type="entry name" value="PNDRDTASEI"/>
</dbReference>
<keyword evidence="6" id="KW-1015">Disulfide bond</keyword>
<dbReference type="InterPro" id="IPR004099">
    <property type="entry name" value="Pyr_nucl-diS_OxRdtase_dimer"/>
</dbReference>
<evidence type="ECO:0000256" key="4">
    <source>
        <dbReference type="ARBA" id="ARBA00022857"/>
    </source>
</evidence>
<reference evidence="17" key="3">
    <citation type="submission" date="2023-06" db="EMBL/GenBank/DDBJ databases">
        <authorList>
            <consortium name="PulseNet: The National Subtyping Network for Foodborne Disease Surveillance"/>
        </authorList>
    </citation>
    <scope>NUCLEOTIDE SEQUENCE</scope>
    <source>
        <strain evidence="17">PNUSAC035917</strain>
    </source>
</reference>
<keyword evidence="3 9" id="KW-0274">FAD</keyword>
<name>A0A1J6Q1E3_CAMJU</name>
<comment type="similarity">
    <text evidence="1 11">Belongs to the class-I pyridine nucleotide-disulfide oxidoreductase family.</text>
</comment>
<feature type="binding site" evidence="9">
    <location>
        <position position="264"/>
    </location>
    <ligand>
        <name>NAD(+)</name>
        <dbReference type="ChEBI" id="CHEBI:57540"/>
    </ligand>
</feature>
<proteinExistence type="inferred from homology"/>
<feature type="binding site" evidence="9">
    <location>
        <begin position="136"/>
        <end position="138"/>
    </location>
    <ligand>
        <name>FAD</name>
        <dbReference type="ChEBI" id="CHEBI:57692"/>
    </ligand>
</feature>
<dbReference type="EMBL" id="AAMOXJ010000003">
    <property type="protein sequence ID" value="EDJ6168466.1"/>
    <property type="molecule type" value="Genomic_DNA"/>
</dbReference>
<dbReference type="EMBL" id="AACNRY010000018">
    <property type="protein sequence ID" value="EAL3735836.1"/>
    <property type="molecule type" value="Genomic_DNA"/>
</dbReference>
<feature type="disulfide bond" description="Redox-active" evidence="10">
    <location>
        <begin position="43"/>
        <end position="48"/>
    </location>
</feature>
<dbReference type="PANTHER" id="PTHR43014:SF4">
    <property type="entry name" value="PYRIDINE NUCLEOTIDE-DISULFIDE OXIDOREDUCTASE RCLA-RELATED"/>
    <property type="match status" value="1"/>
</dbReference>
<evidence type="ECO:0000256" key="11">
    <source>
        <dbReference type="RuleBase" id="RU003691"/>
    </source>
</evidence>
<protein>
    <submittedName>
        <fullName evidence="17">FAD-dependent oxidoreductase</fullName>
    </submittedName>
    <submittedName>
        <fullName evidence="14">Pyridine nucleotide-disulfide oxidoreductase</fullName>
    </submittedName>
</protein>
<feature type="domain" description="FAD/NAD(P)-binding" evidence="13">
    <location>
        <begin position="4"/>
        <end position="316"/>
    </location>
</feature>
<feature type="binding site" evidence="9">
    <location>
        <begin position="174"/>
        <end position="181"/>
    </location>
    <ligand>
        <name>NAD(+)</name>
        <dbReference type="ChEBI" id="CHEBI:57540"/>
    </ligand>
</feature>
<dbReference type="GO" id="GO:0016668">
    <property type="term" value="F:oxidoreductase activity, acting on a sulfur group of donors, NAD(P) as acceptor"/>
    <property type="evidence" value="ECO:0007669"/>
    <property type="project" value="InterPro"/>
</dbReference>
<evidence type="ECO:0000256" key="1">
    <source>
        <dbReference type="ARBA" id="ARBA00007532"/>
    </source>
</evidence>
<dbReference type="Proteomes" id="UP000335162">
    <property type="component" value="Unassembled WGS sequence"/>
</dbReference>
<dbReference type="Proteomes" id="UP001183411">
    <property type="component" value="Unassembled WGS sequence"/>
</dbReference>
<evidence type="ECO:0000256" key="10">
    <source>
        <dbReference type="PIRSR" id="PIRSR000350-4"/>
    </source>
</evidence>
<dbReference type="SUPFAM" id="SSF51905">
    <property type="entry name" value="FAD/NAD(P)-binding domain"/>
    <property type="match status" value="1"/>
</dbReference>
<comment type="caution">
    <text evidence="14">The sequence shown here is derived from an EMBL/GenBank/DDBJ whole genome shotgun (WGS) entry which is preliminary data.</text>
</comment>
<evidence type="ECO:0000256" key="6">
    <source>
        <dbReference type="ARBA" id="ARBA00023157"/>
    </source>
</evidence>
<evidence type="ECO:0000313" key="14">
    <source>
        <dbReference type="EMBL" id="EAK3958581.1"/>
    </source>
</evidence>
<dbReference type="PANTHER" id="PTHR43014">
    <property type="entry name" value="MERCURIC REDUCTASE"/>
    <property type="match status" value="1"/>
</dbReference>
<accession>A0A1J6Q1E3</accession>
<dbReference type="PROSITE" id="PS00076">
    <property type="entry name" value="PYRIDINE_REDOX_1"/>
    <property type="match status" value="1"/>
</dbReference>
<keyword evidence="9" id="KW-0520">NAD</keyword>
<organism evidence="14 19">
    <name type="scientific">Campylobacter jejuni</name>
    <dbReference type="NCBI Taxonomy" id="197"/>
    <lineage>
        <taxon>Bacteria</taxon>
        <taxon>Pseudomonadati</taxon>
        <taxon>Campylobacterota</taxon>
        <taxon>Epsilonproteobacteria</taxon>
        <taxon>Campylobacterales</taxon>
        <taxon>Campylobacteraceae</taxon>
        <taxon>Campylobacter</taxon>
    </lineage>
</organism>
<dbReference type="FunFam" id="3.30.390.30:FF:000001">
    <property type="entry name" value="Dihydrolipoyl dehydrogenase"/>
    <property type="match status" value="1"/>
</dbReference>
<feature type="domain" description="Pyridine nucleotide-disulphide oxidoreductase dimerisation" evidence="12">
    <location>
        <begin position="340"/>
        <end position="447"/>
    </location>
</feature>
<keyword evidence="5 11" id="KW-0560">Oxidoreductase</keyword>
<keyword evidence="7 11" id="KW-0676">Redox-active center</keyword>
<dbReference type="RefSeq" id="WP_002863358.1">
    <property type="nucleotide sequence ID" value="NZ_AACERE020000001.1"/>
</dbReference>
<keyword evidence="2 11" id="KW-0285">Flavoprotein</keyword>
<dbReference type="PRINTS" id="PR00368">
    <property type="entry name" value="FADPNR"/>
</dbReference>
<dbReference type="GO" id="GO:0050660">
    <property type="term" value="F:flavin adenine dinucleotide binding"/>
    <property type="evidence" value="ECO:0007669"/>
    <property type="project" value="TreeGrafter"/>
</dbReference>
<evidence type="ECO:0000313" key="15">
    <source>
        <dbReference type="EMBL" id="EAL3735836.1"/>
    </source>
</evidence>
<evidence type="ECO:0000256" key="3">
    <source>
        <dbReference type="ARBA" id="ARBA00022827"/>
    </source>
</evidence>
<feature type="binding site" evidence="9">
    <location>
        <position position="52"/>
    </location>
    <ligand>
        <name>FAD</name>
        <dbReference type="ChEBI" id="CHEBI:57692"/>
    </ligand>
</feature>
<evidence type="ECO:0000313" key="16">
    <source>
        <dbReference type="EMBL" id="EDJ6168466.1"/>
    </source>
</evidence>
<dbReference type="Pfam" id="PF07992">
    <property type="entry name" value="Pyr_redox_2"/>
    <property type="match status" value="1"/>
</dbReference>
<gene>
    <name evidence="15" type="ORF">BFD99_07655</name>
    <name evidence="14" type="ORF">C1418_01795</name>
    <name evidence="16" type="ORF">GFF90_02500</name>
    <name evidence="17" type="ORF">QQI97_000078</name>
</gene>
<keyword evidence="4" id="KW-0521">NADP</keyword>
<dbReference type="SUPFAM" id="SSF55424">
    <property type="entry name" value="FAD/NAD-linked reductases, dimerisation (C-terminal) domain"/>
    <property type="match status" value="1"/>
</dbReference>
<evidence type="ECO:0000313" key="18">
    <source>
        <dbReference type="Proteomes" id="UP000335162"/>
    </source>
</evidence>
<evidence type="ECO:0000256" key="9">
    <source>
        <dbReference type="PIRSR" id="PIRSR000350-3"/>
    </source>
</evidence>
<evidence type="ECO:0000256" key="7">
    <source>
        <dbReference type="ARBA" id="ARBA00023284"/>
    </source>
</evidence>
<dbReference type="Gene3D" id="3.30.390.30">
    <property type="match status" value="1"/>
</dbReference>
<dbReference type="InterPro" id="IPR023753">
    <property type="entry name" value="FAD/NAD-binding_dom"/>
</dbReference>
<reference evidence="15 18" key="1">
    <citation type="submission" date="2018-05" db="EMBL/GenBank/DDBJ databases">
        <authorList>
            <consortium name="NARMS: The National Antimicrobial Resistance Monitoring System"/>
        </authorList>
    </citation>
    <scope>NUCLEOTIDE SEQUENCE [LARGE SCALE GENOMIC DNA]</scope>
    <source>
        <strain evidence="15 18">FSIS1607212</strain>
    </source>
</reference>
<dbReference type="GO" id="GO:0003955">
    <property type="term" value="F:NAD(P)H dehydrogenase (quinone) activity"/>
    <property type="evidence" value="ECO:0007669"/>
    <property type="project" value="TreeGrafter"/>
</dbReference>
<dbReference type="EMBL" id="AACFWJ010000001">
    <property type="protein sequence ID" value="EAK3958581.1"/>
    <property type="molecule type" value="Genomic_DNA"/>
</dbReference>
<evidence type="ECO:0000313" key="20">
    <source>
        <dbReference type="Proteomes" id="UP000482054"/>
    </source>
</evidence>
<evidence type="ECO:0000259" key="12">
    <source>
        <dbReference type="Pfam" id="PF02852"/>
    </source>
</evidence>
<dbReference type="Pfam" id="PF02852">
    <property type="entry name" value="Pyr_redox_dim"/>
    <property type="match status" value="1"/>
</dbReference>
<evidence type="ECO:0000256" key="5">
    <source>
        <dbReference type="ARBA" id="ARBA00023002"/>
    </source>
</evidence>
<feature type="binding site" evidence="9">
    <location>
        <position position="305"/>
    </location>
    <ligand>
        <name>NAD(+)</name>
        <dbReference type="ChEBI" id="CHEBI:57540"/>
    </ligand>
</feature>